<dbReference type="PANTHER" id="PTHR37299:SF3">
    <property type="entry name" value="STAGE 0 SPORULATION PROTEIN A HOMOLOG"/>
    <property type="match status" value="1"/>
</dbReference>
<name>A0ABS8PPH1_9BACT</name>
<sequence>MIKDISCLILDDEPIAARLLAQYVKRTEGMKLHLQTDSAEAALKAITHHNIDLVLLDIEMPGMNGVELMKIIHAKTHIIITTAYPEYAVEGYEHNAVDFLMKPVTFERFSLAILRVRERMVATKEMDRELMGHFFIKSGHRIHRINYQDILFIEGLRDYIAIHTIKGKIMSLDSLTNMEILLPKVQFSRIHKSYLINKTKIDSLEKWKVVIHDHPLPVGETYRKKLTDELGL</sequence>
<dbReference type="SMART" id="SM00850">
    <property type="entry name" value="LytTR"/>
    <property type="match status" value="1"/>
</dbReference>
<keyword evidence="3" id="KW-0010">Activator</keyword>
<dbReference type="SMART" id="SM00448">
    <property type="entry name" value="REC"/>
    <property type="match status" value="1"/>
</dbReference>
<dbReference type="InterPro" id="IPR011006">
    <property type="entry name" value="CheY-like_superfamily"/>
</dbReference>
<dbReference type="InterPro" id="IPR046947">
    <property type="entry name" value="LytR-like"/>
</dbReference>
<dbReference type="InterPro" id="IPR007492">
    <property type="entry name" value="LytTR_DNA-bd_dom"/>
</dbReference>
<organism evidence="8 9">
    <name type="scientific">Niabella pedocola</name>
    <dbReference type="NCBI Taxonomy" id="1752077"/>
    <lineage>
        <taxon>Bacteria</taxon>
        <taxon>Pseudomonadati</taxon>
        <taxon>Bacteroidota</taxon>
        <taxon>Chitinophagia</taxon>
        <taxon>Chitinophagales</taxon>
        <taxon>Chitinophagaceae</taxon>
        <taxon>Niabella</taxon>
    </lineage>
</organism>
<protein>
    <submittedName>
        <fullName evidence="8">LytTR family DNA-binding domain-containing protein</fullName>
    </submittedName>
</protein>
<reference evidence="8 9" key="1">
    <citation type="submission" date="2021-11" db="EMBL/GenBank/DDBJ databases">
        <title>Genomic of Niabella pedocola.</title>
        <authorList>
            <person name="Wu T."/>
        </authorList>
    </citation>
    <scope>NUCLEOTIDE SEQUENCE [LARGE SCALE GENOMIC DNA]</scope>
    <source>
        <strain evidence="8 9">JCM 31011</strain>
    </source>
</reference>
<dbReference type="Gene3D" id="2.40.50.1020">
    <property type="entry name" value="LytTr DNA-binding domain"/>
    <property type="match status" value="1"/>
</dbReference>
<dbReference type="Pfam" id="PF00072">
    <property type="entry name" value="Response_reg"/>
    <property type="match status" value="1"/>
</dbReference>
<gene>
    <name evidence="8" type="ORF">LQ567_05370</name>
</gene>
<evidence type="ECO:0000259" key="6">
    <source>
        <dbReference type="PROSITE" id="PS50110"/>
    </source>
</evidence>
<keyword evidence="5" id="KW-0597">Phosphoprotein</keyword>
<dbReference type="EMBL" id="JAJNEC010000004">
    <property type="protein sequence ID" value="MCD2422183.1"/>
    <property type="molecule type" value="Genomic_DNA"/>
</dbReference>
<dbReference type="GO" id="GO:0003677">
    <property type="term" value="F:DNA binding"/>
    <property type="evidence" value="ECO:0007669"/>
    <property type="project" value="UniProtKB-KW"/>
</dbReference>
<dbReference type="PANTHER" id="PTHR37299">
    <property type="entry name" value="TRANSCRIPTIONAL REGULATOR-RELATED"/>
    <property type="match status" value="1"/>
</dbReference>
<proteinExistence type="predicted"/>
<comment type="function">
    <text evidence="4">Required for high-level post-exponential phase expression of a series of secreted proteins.</text>
</comment>
<keyword evidence="8" id="KW-0238">DNA-binding</keyword>
<dbReference type="SUPFAM" id="SSF52172">
    <property type="entry name" value="CheY-like"/>
    <property type="match status" value="1"/>
</dbReference>
<feature type="domain" description="HTH LytTR-type" evidence="7">
    <location>
        <begin position="134"/>
        <end position="232"/>
    </location>
</feature>
<evidence type="ECO:0000256" key="3">
    <source>
        <dbReference type="ARBA" id="ARBA00023159"/>
    </source>
</evidence>
<feature type="modified residue" description="4-aspartylphosphate" evidence="5">
    <location>
        <position position="57"/>
    </location>
</feature>
<evidence type="ECO:0000256" key="5">
    <source>
        <dbReference type="PROSITE-ProRule" id="PRU00169"/>
    </source>
</evidence>
<accession>A0ABS8PPH1</accession>
<evidence type="ECO:0000313" key="8">
    <source>
        <dbReference type="EMBL" id="MCD2422183.1"/>
    </source>
</evidence>
<comment type="caution">
    <text evidence="8">The sequence shown here is derived from an EMBL/GenBank/DDBJ whole genome shotgun (WGS) entry which is preliminary data.</text>
</comment>
<feature type="domain" description="Response regulatory" evidence="6">
    <location>
        <begin position="6"/>
        <end position="117"/>
    </location>
</feature>
<dbReference type="Pfam" id="PF04397">
    <property type="entry name" value="LytTR"/>
    <property type="match status" value="1"/>
</dbReference>
<keyword evidence="2" id="KW-0902">Two-component regulatory system</keyword>
<dbReference type="InterPro" id="IPR001789">
    <property type="entry name" value="Sig_transdc_resp-reg_receiver"/>
</dbReference>
<dbReference type="PROSITE" id="PS50930">
    <property type="entry name" value="HTH_LYTTR"/>
    <property type="match status" value="1"/>
</dbReference>
<dbReference type="RefSeq" id="WP_231003086.1">
    <property type="nucleotide sequence ID" value="NZ_JAJNEC010000004.1"/>
</dbReference>
<evidence type="ECO:0000259" key="7">
    <source>
        <dbReference type="PROSITE" id="PS50930"/>
    </source>
</evidence>
<dbReference type="PROSITE" id="PS50110">
    <property type="entry name" value="RESPONSE_REGULATORY"/>
    <property type="match status" value="1"/>
</dbReference>
<evidence type="ECO:0000256" key="1">
    <source>
        <dbReference type="ARBA" id="ARBA00022490"/>
    </source>
</evidence>
<dbReference type="Proteomes" id="UP001199816">
    <property type="component" value="Unassembled WGS sequence"/>
</dbReference>
<keyword evidence="9" id="KW-1185">Reference proteome</keyword>
<evidence type="ECO:0000256" key="4">
    <source>
        <dbReference type="ARBA" id="ARBA00037164"/>
    </source>
</evidence>
<evidence type="ECO:0000313" key="9">
    <source>
        <dbReference type="Proteomes" id="UP001199816"/>
    </source>
</evidence>
<dbReference type="Gene3D" id="3.40.50.2300">
    <property type="match status" value="1"/>
</dbReference>
<evidence type="ECO:0000256" key="2">
    <source>
        <dbReference type="ARBA" id="ARBA00023012"/>
    </source>
</evidence>
<keyword evidence="1" id="KW-0963">Cytoplasm</keyword>